<evidence type="ECO:0000313" key="2">
    <source>
        <dbReference type="Proteomes" id="UP000219167"/>
    </source>
</evidence>
<dbReference type="AlphaFoldDB" id="A0A285UWH8"/>
<dbReference type="Proteomes" id="UP000219167">
    <property type="component" value="Unassembled WGS sequence"/>
</dbReference>
<dbReference type="InterPro" id="IPR035958">
    <property type="entry name" value="SecB-like_sf"/>
</dbReference>
<proteinExistence type="predicted"/>
<gene>
    <name evidence="1" type="ORF">SAMN05892877_12170</name>
</gene>
<dbReference type="RefSeq" id="WP_097142576.1">
    <property type="nucleotide sequence ID" value="NZ_OBQD01000021.1"/>
</dbReference>
<sequence length="157" mass="17614">MSDEIAVAAEGDVKAAALNAYNAVVEHAELLDIRLTDLKFSVKPKFYPLMEAERSGEVSLQRSFDVDVSDSGYDPEIGSLGGVFTWRLKVSQSRTKLLTVDASFFVVYRNVPEVERQHADAYLQRVGRFATYPYFRSLVAQMSWESASELPIMPVLK</sequence>
<protein>
    <submittedName>
        <fullName evidence="1">Uncharacterized protein</fullName>
    </submittedName>
</protein>
<reference evidence="1 2" key="1">
    <citation type="submission" date="2017-08" db="EMBL/GenBank/DDBJ databases">
        <authorList>
            <person name="de Groot N.N."/>
        </authorList>
    </citation>
    <scope>NUCLEOTIDE SEQUENCE [LARGE SCALE GENOMIC DNA]</scope>
    <source>
        <strain evidence="1 2">JC85</strain>
    </source>
</reference>
<organism evidence="1 2">
    <name type="scientific">Rhizobium subbaraonis</name>
    <dbReference type="NCBI Taxonomy" id="908946"/>
    <lineage>
        <taxon>Bacteria</taxon>
        <taxon>Pseudomonadati</taxon>
        <taxon>Pseudomonadota</taxon>
        <taxon>Alphaproteobacteria</taxon>
        <taxon>Hyphomicrobiales</taxon>
        <taxon>Rhizobiaceae</taxon>
        <taxon>Rhizobium/Agrobacterium group</taxon>
        <taxon>Rhizobium</taxon>
    </lineage>
</organism>
<dbReference type="SUPFAM" id="SSF54611">
    <property type="entry name" value="SecB-like"/>
    <property type="match status" value="1"/>
</dbReference>
<name>A0A285UWH8_9HYPH</name>
<keyword evidence="2" id="KW-1185">Reference proteome</keyword>
<dbReference type="OrthoDB" id="7858896at2"/>
<dbReference type="EMBL" id="OBQD01000021">
    <property type="protein sequence ID" value="SOC46244.1"/>
    <property type="molecule type" value="Genomic_DNA"/>
</dbReference>
<evidence type="ECO:0000313" key="1">
    <source>
        <dbReference type="EMBL" id="SOC46244.1"/>
    </source>
</evidence>
<accession>A0A285UWH8</accession>